<dbReference type="AlphaFoldDB" id="A0A7J6MKR4"/>
<proteinExistence type="predicted"/>
<name>A0A7J6MKR4_PEROL</name>
<dbReference type="Proteomes" id="UP000570595">
    <property type="component" value="Unassembled WGS sequence"/>
</dbReference>
<accession>A0A7J6MKR4</accession>
<sequence length="104" mass="11435">MERKAVLYGEVESSRIAAIRLRYSIAQFMELLSALNEADDCLAKVRDGADPLLALLDGLAPVEELRYVDGILDELSMCHFGRSQLGTCGAVLAMLEAPERSQTY</sequence>
<dbReference type="EMBL" id="JABAHT010000822">
    <property type="protein sequence ID" value="KAF4651642.1"/>
    <property type="molecule type" value="Genomic_DNA"/>
</dbReference>
<dbReference type="Proteomes" id="UP000572268">
    <property type="component" value="Unassembled WGS sequence"/>
</dbReference>
<protein>
    <submittedName>
        <fullName evidence="2">DNA mismatch repair protein msh6</fullName>
    </submittedName>
</protein>
<organism evidence="2 4">
    <name type="scientific">Perkinsus olseni</name>
    <name type="common">Perkinsus atlanticus</name>
    <dbReference type="NCBI Taxonomy" id="32597"/>
    <lineage>
        <taxon>Eukaryota</taxon>
        <taxon>Sar</taxon>
        <taxon>Alveolata</taxon>
        <taxon>Perkinsozoa</taxon>
        <taxon>Perkinsea</taxon>
        <taxon>Perkinsida</taxon>
        <taxon>Perkinsidae</taxon>
        <taxon>Perkinsus</taxon>
    </lineage>
</organism>
<reference evidence="3 4" key="1">
    <citation type="submission" date="2020-04" db="EMBL/GenBank/DDBJ databases">
        <title>Perkinsus olseni comparative genomics.</title>
        <authorList>
            <person name="Bogema D.R."/>
        </authorList>
    </citation>
    <scope>NUCLEOTIDE SEQUENCE [LARGE SCALE GENOMIC DNA]</scope>
    <source>
        <strain evidence="1">ATCC PRA-179</strain>
        <strain evidence="2">ATCC PRA-31</strain>
    </source>
</reference>
<comment type="caution">
    <text evidence="2">The sequence shown here is derived from an EMBL/GenBank/DDBJ whole genome shotgun (WGS) entry which is preliminary data.</text>
</comment>
<dbReference type="OrthoDB" id="10252754at2759"/>
<evidence type="ECO:0000313" key="3">
    <source>
        <dbReference type="Proteomes" id="UP000570595"/>
    </source>
</evidence>
<evidence type="ECO:0000313" key="2">
    <source>
        <dbReference type="EMBL" id="KAF4672153.1"/>
    </source>
</evidence>
<evidence type="ECO:0000313" key="4">
    <source>
        <dbReference type="Proteomes" id="UP000572268"/>
    </source>
</evidence>
<dbReference type="EMBL" id="JABANN010000085">
    <property type="protein sequence ID" value="KAF4672153.1"/>
    <property type="molecule type" value="Genomic_DNA"/>
</dbReference>
<evidence type="ECO:0000313" key="1">
    <source>
        <dbReference type="EMBL" id="KAF4651642.1"/>
    </source>
</evidence>
<gene>
    <name evidence="2" type="primary">MSH6_2</name>
    <name evidence="1" type="synonym">MSH6_6</name>
    <name evidence="2" type="ORF">FOL46_009386</name>
    <name evidence="1" type="ORF">FOZ61_010314</name>
</gene>